<keyword evidence="3" id="KW-1185">Reference proteome</keyword>
<comment type="caution">
    <text evidence="2">The sequence shown here is derived from an EMBL/GenBank/DDBJ whole genome shotgun (WGS) entry which is preliminary data.</text>
</comment>
<protein>
    <submittedName>
        <fullName evidence="2">Uncharacterized protein</fullName>
    </submittedName>
</protein>
<gene>
    <name evidence="2" type="ORF">NDU88_003619</name>
</gene>
<evidence type="ECO:0000313" key="2">
    <source>
        <dbReference type="EMBL" id="KAJ1216013.1"/>
    </source>
</evidence>
<feature type="region of interest" description="Disordered" evidence="1">
    <location>
        <begin position="145"/>
        <end position="164"/>
    </location>
</feature>
<evidence type="ECO:0000313" key="3">
    <source>
        <dbReference type="Proteomes" id="UP001066276"/>
    </source>
</evidence>
<proteinExistence type="predicted"/>
<dbReference type="EMBL" id="JANPWB010000001">
    <property type="protein sequence ID" value="KAJ1216013.1"/>
    <property type="molecule type" value="Genomic_DNA"/>
</dbReference>
<dbReference type="Proteomes" id="UP001066276">
    <property type="component" value="Chromosome 1_1"/>
</dbReference>
<evidence type="ECO:0000256" key="1">
    <source>
        <dbReference type="SAM" id="MobiDB-lite"/>
    </source>
</evidence>
<dbReference type="AlphaFoldDB" id="A0AAV7WS62"/>
<dbReference type="SUPFAM" id="SSF57997">
    <property type="entry name" value="Tropomyosin"/>
    <property type="match status" value="1"/>
</dbReference>
<accession>A0AAV7WS62</accession>
<sequence>MHIEGGCPALSELPLEDRRGEGEPQLRMSPSIVSGRAKCSCDWQKIDADLGQTYLPFLIAPHLWQQCPRSGGLVLKNSEGQLVGELLHYAVAGPSFLVRKGVCVYSTTTTHLIYLVERWRCCQPMLWGMGKTDKLQQKLQFDRRRMPKAQNEGGALPEDRTSDVDMTTESDLKQILKTMQQSLTKIDSKVDDLTFRMDRMLDHLGKHAERLDQAESRLSEVEDD</sequence>
<reference evidence="2" key="1">
    <citation type="journal article" date="2022" name="bioRxiv">
        <title>Sequencing and chromosome-scale assembly of the giantPleurodeles waltlgenome.</title>
        <authorList>
            <person name="Brown T."/>
            <person name="Elewa A."/>
            <person name="Iarovenko S."/>
            <person name="Subramanian E."/>
            <person name="Araus A.J."/>
            <person name="Petzold A."/>
            <person name="Susuki M."/>
            <person name="Suzuki K.-i.T."/>
            <person name="Hayashi T."/>
            <person name="Toyoda A."/>
            <person name="Oliveira C."/>
            <person name="Osipova E."/>
            <person name="Leigh N.D."/>
            <person name="Simon A."/>
            <person name="Yun M.H."/>
        </authorList>
    </citation>
    <scope>NUCLEOTIDE SEQUENCE</scope>
    <source>
        <strain evidence="2">20211129_DDA</strain>
        <tissue evidence="2">Liver</tissue>
    </source>
</reference>
<name>A0AAV7WS62_PLEWA</name>
<organism evidence="2 3">
    <name type="scientific">Pleurodeles waltl</name>
    <name type="common">Iberian ribbed newt</name>
    <dbReference type="NCBI Taxonomy" id="8319"/>
    <lineage>
        <taxon>Eukaryota</taxon>
        <taxon>Metazoa</taxon>
        <taxon>Chordata</taxon>
        <taxon>Craniata</taxon>
        <taxon>Vertebrata</taxon>
        <taxon>Euteleostomi</taxon>
        <taxon>Amphibia</taxon>
        <taxon>Batrachia</taxon>
        <taxon>Caudata</taxon>
        <taxon>Salamandroidea</taxon>
        <taxon>Salamandridae</taxon>
        <taxon>Pleurodelinae</taxon>
        <taxon>Pleurodeles</taxon>
    </lineage>
</organism>